<keyword evidence="3 7" id="KW-0808">Transferase</keyword>
<dbReference type="PROSITE" id="PS00094">
    <property type="entry name" value="C5_MTASE_1"/>
    <property type="match status" value="1"/>
</dbReference>
<evidence type="ECO:0000313" key="8">
    <source>
        <dbReference type="EMBL" id="ASV86549.1"/>
    </source>
</evidence>
<evidence type="ECO:0000256" key="2">
    <source>
        <dbReference type="ARBA" id="ARBA00022603"/>
    </source>
</evidence>
<sequence length="447" mass="48092">MLTYGSVSSGIEAATQAWHPLGWSPAFFSEIARFPSQVLAHHYGSNMPGDELSTNGVPNLGDMTEFEGWPDYAIDLLVGGTPCQDYSIAGLRAGMDGVRGSLTLTYAAIARRYRPRWIVWENVCGVLSSKRGRDFASFLGLLSGQRIEVPVNGWRNAGVVPGYSRAYGLAWRVLDAQYVRVDGYGRAVPQRRRRVFVVGYLGDWRRAAAVLFEREGMSGNSAPRRKAQQVAAALTANGVGTCGPDDNQAQAGHFVAEVSRALTACSTATGRLDPNEQEFIAEVAPCLDANYGRLQGHDNQHIDGGGGLFVAGAICKDSFTGGAGGRPEGAAAGHFVPIAWSIMPQNSGKDYKARQVDVAQPLMAGGPVGGNQGGDYIQQQWAVRRLTPTECERLQGFPDGYTNIPVGKKMAADGPRYKALGNSMAINCMRWIGRRIEMVESLAEVVS</sequence>
<dbReference type="EC" id="2.1.1.37" evidence="1"/>
<gene>
    <name evidence="8" type="ORF">CES85_1668</name>
</gene>
<feature type="active site" evidence="7">
    <location>
        <position position="83"/>
    </location>
</feature>
<dbReference type="SUPFAM" id="SSF53335">
    <property type="entry name" value="S-adenosyl-L-methionine-dependent methyltransferases"/>
    <property type="match status" value="1"/>
</dbReference>
<protein>
    <recommendedName>
        <fullName evidence="1">DNA (cytosine-5-)-methyltransferase</fullName>
        <ecNumber evidence="1">2.1.1.37</ecNumber>
    </recommendedName>
</protein>
<comment type="similarity">
    <text evidence="7">Belongs to the class I-like SAM-binding methyltransferase superfamily. C5-methyltransferase family.</text>
</comment>
<dbReference type="Pfam" id="PF00145">
    <property type="entry name" value="DNA_methylase"/>
    <property type="match status" value="1"/>
</dbReference>
<dbReference type="PROSITE" id="PS51679">
    <property type="entry name" value="SAM_MT_C5"/>
    <property type="match status" value="1"/>
</dbReference>
<dbReference type="EMBL" id="CP022604">
    <property type="protein sequence ID" value="ASV86549.1"/>
    <property type="molecule type" value="Genomic_DNA"/>
</dbReference>
<dbReference type="Proteomes" id="UP000215256">
    <property type="component" value="Chromosome 1"/>
</dbReference>
<evidence type="ECO:0000256" key="1">
    <source>
        <dbReference type="ARBA" id="ARBA00011975"/>
    </source>
</evidence>
<keyword evidence="5" id="KW-0680">Restriction system</keyword>
<dbReference type="GO" id="GO:0044027">
    <property type="term" value="P:negative regulation of gene expression via chromosomal CpG island methylation"/>
    <property type="evidence" value="ECO:0007669"/>
    <property type="project" value="TreeGrafter"/>
</dbReference>
<evidence type="ECO:0000256" key="7">
    <source>
        <dbReference type="PROSITE-ProRule" id="PRU01016"/>
    </source>
</evidence>
<evidence type="ECO:0000256" key="4">
    <source>
        <dbReference type="ARBA" id="ARBA00022691"/>
    </source>
</evidence>
<dbReference type="GO" id="GO:0009307">
    <property type="term" value="P:DNA restriction-modification system"/>
    <property type="evidence" value="ECO:0007669"/>
    <property type="project" value="UniProtKB-KW"/>
</dbReference>
<keyword evidence="4 7" id="KW-0949">S-adenosyl-L-methionine</keyword>
<keyword evidence="2 7" id="KW-0489">Methyltransferase</keyword>
<dbReference type="Gene3D" id="3.40.50.150">
    <property type="entry name" value="Vaccinia Virus protein VP39"/>
    <property type="match status" value="1"/>
</dbReference>
<reference evidence="8 9" key="1">
    <citation type="submission" date="2017-07" db="EMBL/GenBank/DDBJ databases">
        <title>Phylogenetic study on the rhizospheric bacterium Ochrobactrum sp. A44.</title>
        <authorList>
            <person name="Krzyzanowska D.M."/>
            <person name="Ossowicki A."/>
            <person name="Rajewska M."/>
            <person name="Maciag T."/>
            <person name="Kaczynski Z."/>
            <person name="Czerwicka M."/>
            <person name="Jafra S."/>
        </authorList>
    </citation>
    <scope>NUCLEOTIDE SEQUENCE [LARGE SCALE GENOMIC DNA]</scope>
    <source>
        <strain evidence="8 9">A44</strain>
    </source>
</reference>
<name>A0A248UJV7_9HYPH</name>
<evidence type="ECO:0000313" key="9">
    <source>
        <dbReference type="Proteomes" id="UP000215256"/>
    </source>
</evidence>
<dbReference type="PANTHER" id="PTHR10629">
    <property type="entry name" value="CYTOSINE-SPECIFIC METHYLTRANSFERASE"/>
    <property type="match status" value="1"/>
</dbReference>
<dbReference type="REBASE" id="216507">
    <property type="entry name" value="M1.OspA44ORF1668P"/>
</dbReference>
<accession>A0A248UJV7</accession>
<evidence type="ECO:0000256" key="6">
    <source>
        <dbReference type="ARBA" id="ARBA00047422"/>
    </source>
</evidence>
<evidence type="ECO:0000256" key="3">
    <source>
        <dbReference type="ARBA" id="ARBA00022679"/>
    </source>
</evidence>
<dbReference type="InterPro" id="IPR050390">
    <property type="entry name" value="C5-Methyltransferase"/>
</dbReference>
<dbReference type="KEGG" id="och:CES85_1668"/>
<dbReference type="GO" id="GO:0003886">
    <property type="term" value="F:DNA (cytosine-5-)-methyltransferase activity"/>
    <property type="evidence" value="ECO:0007669"/>
    <property type="project" value="UniProtKB-EC"/>
</dbReference>
<dbReference type="OrthoDB" id="9813719at2"/>
<dbReference type="InterPro" id="IPR018117">
    <property type="entry name" value="C5_DNA_meth_AS"/>
</dbReference>
<dbReference type="Gene3D" id="3.90.120.10">
    <property type="entry name" value="DNA Methylase, subunit A, domain 2"/>
    <property type="match status" value="1"/>
</dbReference>
<organism evidence="8 9">
    <name type="scientific">Ochrobactrum quorumnocens</name>
    <dbReference type="NCBI Taxonomy" id="271865"/>
    <lineage>
        <taxon>Bacteria</taxon>
        <taxon>Pseudomonadati</taxon>
        <taxon>Pseudomonadota</taxon>
        <taxon>Alphaproteobacteria</taxon>
        <taxon>Hyphomicrobiales</taxon>
        <taxon>Brucellaceae</taxon>
        <taxon>Brucella/Ochrobactrum group</taxon>
        <taxon>Ochrobactrum</taxon>
    </lineage>
</organism>
<dbReference type="AlphaFoldDB" id="A0A248UJV7"/>
<dbReference type="RefSeq" id="WP_095447042.1">
    <property type="nucleotide sequence ID" value="NZ_CP022604.1"/>
</dbReference>
<comment type="catalytic activity">
    <reaction evidence="6">
        <text>a 2'-deoxycytidine in DNA + S-adenosyl-L-methionine = a 5-methyl-2'-deoxycytidine in DNA + S-adenosyl-L-homocysteine + H(+)</text>
        <dbReference type="Rhea" id="RHEA:13681"/>
        <dbReference type="Rhea" id="RHEA-COMP:11369"/>
        <dbReference type="Rhea" id="RHEA-COMP:11370"/>
        <dbReference type="ChEBI" id="CHEBI:15378"/>
        <dbReference type="ChEBI" id="CHEBI:57856"/>
        <dbReference type="ChEBI" id="CHEBI:59789"/>
        <dbReference type="ChEBI" id="CHEBI:85452"/>
        <dbReference type="ChEBI" id="CHEBI:85454"/>
        <dbReference type="EC" id="2.1.1.37"/>
    </reaction>
</comment>
<proteinExistence type="inferred from homology"/>
<evidence type="ECO:0000256" key="5">
    <source>
        <dbReference type="ARBA" id="ARBA00022747"/>
    </source>
</evidence>
<dbReference type="InterPro" id="IPR029063">
    <property type="entry name" value="SAM-dependent_MTases_sf"/>
</dbReference>
<dbReference type="GO" id="GO:0003677">
    <property type="term" value="F:DNA binding"/>
    <property type="evidence" value="ECO:0007669"/>
    <property type="project" value="TreeGrafter"/>
</dbReference>
<dbReference type="PANTHER" id="PTHR10629:SF52">
    <property type="entry name" value="DNA (CYTOSINE-5)-METHYLTRANSFERASE 1"/>
    <property type="match status" value="1"/>
</dbReference>
<dbReference type="InterPro" id="IPR001525">
    <property type="entry name" value="C5_MeTfrase"/>
</dbReference>
<dbReference type="GO" id="GO:0032259">
    <property type="term" value="P:methylation"/>
    <property type="evidence" value="ECO:0007669"/>
    <property type="project" value="UniProtKB-KW"/>
</dbReference>
<dbReference type="PRINTS" id="PR00105">
    <property type="entry name" value="C5METTRFRASE"/>
</dbReference>